<keyword evidence="6" id="KW-0175">Coiled coil</keyword>
<reference evidence="10" key="1">
    <citation type="submission" date="2015-08" db="EMBL/GenBank/DDBJ databases">
        <authorList>
            <person name="Varghese N."/>
        </authorList>
    </citation>
    <scope>NUCLEOTIDE SEQUENCE [LARGE SCALE GENOMIC DNA]</scope>
    <source>
        <strain evidence="10">DSM 23407</strain>
    </source>
</reference>
<feature type="transmembrane region" description="Helical" evidence="7">
    <location>
        <begin position="12"/>
        <end position="33"/>
    </location>
</feature>
<keyword evidence="5 7" id="KW-0472">Membrane</keyword>
<dbReference type="Gene3D" id="1.20.81.30">
    <property type="entry name" value="Type II secretion system (T2SS), domain F"/>
    <property type="match status" value="1"/>
</dbReference>
<dbReference type="AlphaFoldDB" id="A0A0K6HT31"/>
<keyword evidence="10" id="KW-1185">Reference proteome</keyword>
<evidence type="ECO:0000256" key="2">
    <source>
        <dbReference type="ARBA" id="ARBA00022475"/>
    </source>
</evidence>
<keyword evidence="4 7" id="KW-1133">Transmembrane helix</keyword>
<dbReference type="PANTHER" id="PTHR35007">
    <property type="entry name" value="INTEGRAL MEMBRANE PROTEIN-RELATED"/>
    <property type="match status" value="1"/>
</dbReference>
<gene>
    <name evidence="9" type="ORF">Ga0061067_10372</name>
</gene>
<protein>
    <submittedName>
        <fullName evidence="9">Flp pilus assembly protein TadB</fullName>
    </submittedName>
</protein>
<evidence type="ECO:0000256" key="3">
    <source>
        <dbReference type="ARBA" id="ARBA00022692"/>
    </source>
</evidence>
<feature type="transmembrane region" description="Helical" evidence="7">
    <location>
        <begin position="112"/>
        <end position="130"/>
    </location>
</feature>
<dbReference type="OrthoDB" id="9803381at2"/>
<evidence type="ECO:0000256" key="5">
    <source>
        <dbReference type="ARBA" id="ARBA00023136"/>
    </source>
</evidence>
<dbReference type="InterPro" id="IPR042094">
    <property type="entry name" value="T2SS_GspF_sf"/>
</dbReference>
<evidence type="ECO:0000256" key="1">
    <source>
        <dbReference type="ARBA" id="ARBA00004651"/>
    </source>
</evidence>
<name>A0A0K6HT31_9HYPH</name>
<dbReference type="Pfam" id="PF00482">
    <property type="entry name" value="T2SSF"/>
    <property type="match status" value="1"/>
</dbReference>
<evidence type="ECO:0000256" key="7">
    <source>
        <dbReference type="SAM" id="Phobius"/>
    </source>
</evidence>
<dbReference type="PANTHER" id="PTHR35007:SF1">
    <property type="entry name" value="PILUS ASSEMBLY PROTEIN"/>
    <property type="match status" value="1"/>
</dbReference>
<feature type="transmembrane region" description="Helical" evidence="7">
    <location>
        <begin position="281"/>
        <end position="301"/>
    </location>
</feature>
<dbReference type="InterPro" id="IPR018076">
    <property type="entry name" value="T2SS_GspF_dom"/>
</dbReference>
<evidence type="ECO:0000256" key="6">
    <source>
        <dbReference type="SAM" id="Coils"/>
    </source>
</evidence>
<keyword evidence="3 7" id="KW-0812">Transmembrane</keyword>
<dbReference type="Proteomes" id="UP000183900">
    <property type="component" value="Unassembled WGS sequence"/>
</dbReference>
<dbReference type="EMBL" id="CYHE01000003">
    <property type="protein sequence ID" value="CUA94177.1"/>
    <property type="molecule type" value="Genomic_DNA"/>
</dbReference>
<accession>A0A0K6HT31</accession>
<feature type="transmembrane region" description="Helical" evidence="7">
    <location>
        <begin position="313"/>
        <end position="332"/>
    </location>
</feature>
<sequence length="340" mass="37139">MEIFGITLSPETANLAAALLVAFSIGGILYVLLEPLLNGSRKSKERLETIAARDVIAADRRPQRDADRRRKSVQDQLKEFEDKQKARQKKASSLTLAARMEQAGLDWERKHFLYFSAACAAVLLFLGLIISGGSLLIALALGFAGALGVPRFYLNMRRKRRLNNFIDELPNAVDIIVRGVRAGLPLTDCIRIVAAESREPVATEFRKIVEAQVMGISLTDAVARLPDRIPLPEANFFAIVVAIQQQAGGGLSEALSNLARVLRSRKALKGKIKALSAEAKSSAAIIGSLPIIVTLILYTVAPKYIILLFTTTGGHYILAGSAVWMLIGVLVMRKMINFDF</sequence>
<organism evidence="9 10">
    <name type="scientific">Pannonibacter indicus</name>
    <dbReference type="NCBI Taxonomy" id="466044"/>
    <lineage>
        <taxon>Bacteria</taxon>
        <taxon>Pseudomonadati</taxon>
        <taxon>Pseudomonadota</taxon>
        <taxon>Alphaproteobacteria</taxon>
        <taxon>Hyphomicrobiales</taxon>
        <taxon>Stappiaceae</taxon>
        <taxon>Pannonibacter</taxon>
    </lineage>
</organism>
<evidence type="ECO:0000259" key="8">
    <source>
        <dbReference type="Pfam" id="PF00482"/>
    </source>
</evidence>
<evidence type="ECO:0000313" key="10">
    <source>
        <dbReference type="Proteomes" id="UP000183900"/>
    </source>
</evidence>
<dbReference type="GO" id="GO:0005886">
    <property type="term" value="C:plasma membrane"/>
    <property type="evidence" value="ECO:0007669"/>
    <property type="project" value="UniProtKB-SubCell"/>
</dbReference>
<feature type="coiled-coil region" evidence="6">
    <location>
        <begin position="63"/>
        <end position="90"/>
    </location>
</feature>
<feature type="domain" description="Type II secretion system protein GspF" evidence="8">
    <location>
        <begin position="176"/>
        <end position="298"/>
    </location>
</feature>
<feature type="transmembrane region" description="Helical" evidence="7">
    <location>
        <begin position="136"/>
        <end position="154"/>
    </location>
</feature>
<comment type="subcellular location">
    <subcellularLocation>
        <location evidence="1">Cell membrane</location>
        <topology evidence="1">Multi-pass membrane protein</topology>
    </subcellularLocation>
</comment>
<evidence type="ECO:0000313" key="9">
    <source>
        <dbReference type="EMBL" id="CUA94177.1"/>
    </source>
</evidence>
<evidence type="ECO:0000256" key="4">
    <source>
        <dbReference type="ARBA" id="ARBA00022989"/>
    </source>
</evidence>
<keyword evidence="2" id="KW-1003">Cell membrane</keyword>
<proteinExistence type="predicted"/>